<gene>
    <name evidence="2" type="ORF">EK386_01600</name>
</gene>
<dbReference type="InterPro" id="IPR011055">
    <property type="entry name" value="Dup_hybrid_motif"/>
</dbReference>
<protein>
    <submittedName>
        <fullName evidence="2">M23 family metallopeptidase</fullName>
    </submittedName>
</protein>
<dbReference type="EMBL" id="RYYR01000001">
    <property type="protein sequence ID" value="RUL57138.1"/>
    <property type="molecule type" value="Genomic_DNA"/>
</dbReference>
<evidence type="ECO:0000313" key="2">
    <source>
        <dbReference type="EMBL" id="RUL57138.1"/>
    </source>
</evidence>
<dbReference type="Proteomes" id="UP000287910">
    <property type="component" value="Unassembled WGS sequence"/>
</dbReference>
<evidence type="ECO:0000259" key="1">
    <source>
        <dbReference type="Pfam" id="PF01551"/>
    </source>
</evidence>
<dbReference type="Pfam" id="PF01551">
    <property type="entry name" value="Peptidase_M23"/>
    <property type="match status" value="1"/>
</dbReference>
<accession>A0A3S0P8W4</accession>
<keyword evidence="3" id="KW-1185">Reference proteome</keyword>
<dbReference type="AlphaFoldDB" id="A0A3S0P8W4"/>
<name>A0A3S0P8W4_9BACI</name>
<dbReference type="Gene3D" id="2.70.70.10">
    <property type="entry name" value="Glucose Permease (Domain IIA)"/>
    <property type="match status" value="1"/>
</dbReference>
<evidence type="ECO:0000313" key="3">
    <source>
        <dbReference type="Proteomes" id="UP000287910"/>
    </source>
</evidence>
<feature type="domain" description="M23ase beta-sheet core" evidence="1">
    <location>
        <begin position="93"/>
        <end position="157"/>
    </location>
</feature>
<reference evidence="2 3" key="1">
    <citation type="submission" date="2018-12" db="EMBL/GenBank/DDBJ databases">
        <title>Lysinibacillus antri sp. nov., isolated from a cave soil.</title>
        <authorList>
            <person name="Narsing Rao M.P."/>
            <person name="Zhang H."/>
            <person name="Dong Z.-Y."/>
            <person name="Niu X.-K."/>
            <person name="Zhang K."/>
            <person name="Fang B.-Z."/>
            <person name="Kang Y.-Q."/>
            <person name="Xiao M."/>
            <person name="Li W.-J."/>
        </authorList>
    </citation>
    <scope>NUCLEOTIDE SEQUENCE [LARGE SCALE GENOMIC DNA]</scope>
    <source>
        <strain evidence="2 3">SYSU K30002</strain>
    </source>
</reference>
<dbReference type="InterPro" id="IPR016047">
    <property type="entry name" value="M23ase_b-sheet_dom"/>
</dbReference>
<organism evidence="2 3">
    <name type="scientific">Lysinibacillus antri</name>
    <dbReference type="NCBI Taxonomy" id="2498145"/>
    <lineage>
        <taxon>Bacteria</taxon>
        <taxon>Bacillati</taxon>
        <taxon>Bacillota</taxon>
        <taxon>Bacilli</taxon>
        <taxon>Bacillales</taxon>
        <taxon>Bacillaceae</taxon>
        <taxon>Lysinibacillus</taxon>
    </lineage>
</organism>
<dbReference type="SUPFAM" id="SSF51261">
    <property type="entry name" value="Duplicated hybrid motif"/>
    <property type="match status" value="1"/>
</dbReference>
<dbReference type="CDD" id="cd12797">
    <property type="entry name" value="M23_peptidase"/>
    <property type="match status" value="1"/>
</dbReference>
<comment type="caution">
    <text evidence="2">The sequence shown here is derived from an EMBL/GenBank/DDBJ whole genome shotgun (WGS) entry which is preliminary data.</text>
</comment>
<sequence>MRMDEVVNKKWKWIAAFVLCALVLTGTQLQEREQINIDVKKVVYSSEDLSMMRNLLRNVFGDEQGTKITVSSETVNQELLSFVAIKPYDSGYLLTFEKTIPILAIENGLVVYTGHSKTTGKTISVFYEDDTTVTYGNVDSFSLLPYTSIERGSTIANKEPGDLYIKIEMDGKDLNLEQTLQWMKEHTQS</sequence>
<proteinExistence type="predicted"/>